<organism evidence="1 2">
    <name type="scientific">Araneus ventricosus</name>
    <name type="common">Orbweaver spider</name>
    <name type="synonym">Epeira ventricosa</name>
    <dbReference type="NCBI Taxonomy" id="182803"/>
    <lineage>
        <taxon>Eukaryota</taxon>
        <taxon>Metazoa</taxon>
        <taxon>Ecdysozoa</taxon>
        <taxon>Arthropoda</taxon>
        <taxon>Chelicerata</taxon>
        <taxon>Arachnida</taxon>
        <taxon>Araneae</taxon>
        <taxon>Araneomorphae</taxon>
        <taxon>Entelegynae</taxon>
        <taxon>Araneoidea</taxon>
        <taxon>Araneidae</taxon>
        <taxon>Araneus</taxon>
    </lineage>
</organism>
<name>A0A4Y2RTU2_ARAVE</name>
<dbReference type="EMBL" id="BGPR01018433">
    <property type="protein sequence ID" value="GBN79141.1"/>
    <property type="molecule type" value="Genomic_DNA"/>
</dbReference>
<evidence type="ECO:0000313" key="1">
    <source>
        <dbReference type="EMBL" id="GBN79141.1"/>
    </source>
</evidence>
<gene>
    <name evidence="1" type="ORF">AVEN_127580_1</name>
</gene>
<dbReference type="AlphaFoldDB" id="A0A4Y2RTU2"/>
<dbReference type="PANTHER" id="PTHR46409">
    <property type="entry name" value="HTH PSQ-TYPE DOMAIN-CONTAINING PROTEIN"/>
    <property type="match status" value="1"/>
</dbReference>
<evidence type="ECO:0000313" key="2">
    <source>
        <dbReference type="Proteomes" id="UP000499080"/>
    </source>
</evidence>
<proteinExistence type="predicted"/>
<keyword evidence="2" id="KW-1185">Reference proteome</keyword>
<sequence>MTLCGGRKTVQYALIRNDSVKYQKLLKILQLTRRAPMPNRVSRKSRDTDYVDLIDWQACYVKSPPVLRQISSHELLKMIQDDVPMDVWDFLKLPSHTQADERILMLVTAT</sequence>
<dbReference type="Proteomes" id="UP000499080">
    <property type="component" value="Unassembled WGS sequence"/>
</dbReference>
<accession>A0A4Y2RTU2</accession>
<dbReference type="PANTHER" id="PTHR46409:SF1">
    <property type="entry name" value="HTH PSQ-TYPE DOMAIN-CONTAINING PROTEIN"/>
    <property type="match status" value="1"/>
</dbReference>
<protein>
    <submittedName>
        <fullName evidence="1">Uncharacterized protein</fullName>
    </submittedName>
</protein>
<comment type="caution">
    <text evidence="1">The sequence shown here is derived from an EMBL/GenBank/DDBJ whole genome shotgun (WGS) entry which is preliminary data.</text>
</comment>
<reference evidence="1 2" key="1">
    <citation type="journal article" date="2019" name="Sci. Rep.">
        <title>Orb-weaving spider Araneus ventricosus genome elucidates the spidroin gene catalogue.</title>
        <authorList>
            <person name="Kono N."/>
            <person name="Nakamura H."/>
            <person name="Ohtoshi R."/>
            <person name="Moran D.A.P."/>
            <person name="Shinohara A."/>
            <person name="Yoshida Y."/>
            <person name="Fujiwara M."/>
            <person name="Mori M."/>
            <person name="Tomita M."/>
            <person name="Arakawa K."/>
        </authorList>
    </citation>
    <scope>NUCLEOTIDE SEQUENCE [LARGE SCALE GENOMIC DNA]</scope>
</reference>